<dbReference type="GO" id="GO:0000272">
    <property type="term" value="P:polysaccharide catabolic process"/>
    <property type="evidence" value="ECO:0007669"/>
    <property type="project" value="TreeGrafter"/>
</dbReference>
<feature type="domain" description="Alpha-L-arabinofuranosidase 1 catalytic" evidence="1">
    <location>
        <begin position="23"/>
        <end position="134"/>
    </location>
</feature>
<dbReference type="Pfam" id="PF22848">
    <property type="entry name" value="ASD1_dom"/>
    <property type="match status" value="1"/>
</dbReference>
<dbReference type="EMBL" id="AUZZ01000742">
    <property type="protein sequence ID" value="EQD66827.1"/>
    <property type="molecule type" value="Genomic_DNA"/>
</dbReference>
<dbReference type="PANTHER" id="PTHR43576:SF3">
    <property type="entry name" value="ALPHA-L-ARABINOFURANOSIDASE C"/>
    <property type="match status" value="1"/>
</dbReference>
<dbReference type="SUPFAM" id="SSF51445">
    <property type="entry name" value="(Trans)glycosidases"/>
    <property type="match status" value="1"/>
</dbReference>
<organism evidence="2">
    <name type="scientific">mine drainage metagenome</name>
    <dbReference type="NCBI Taxonomy" id="410659"/>
    <lineage>
        <taxon>unclassified sequences</taxon>
        <taxon>metagenomes</taxon>
        <taxon>ecological metagenomes</taxon>
    </lineage>
</organism>
<feature type="non-terminal residue" evidence="2">
    <location>
        <position position="154"/>
    </location>
</feature>
<name>T1BAA3_9ZZZZ</name>
<evidence type="ECO:0000313" key="2">
    <source>
        <dbReference type="EMBL" id="EQD66827.1"/>
    </source>
</evidence>
<evidence type="ECO:0000259" key="1">
    <source>
        <dbReference type="Pfam" id="PF22848"/>
    </source>
</evidence>
<dbReference type="PANTHER" id="PTHR43576">
    <property type="entry name" value="ALPHA-L-ARABINOFURANOSIDASE C-RELATED"/>
    <property type="match status" value="1"/>
</dbReference>
<dbReference type="InterPro" id="IPR017853">
    <property type="entry name" value="GH"/>
</dbReference>
<accession>T1BAA3</accession>
<protein>
    <submittedName>
        <fullName evidence="2">Alpha-L-arabinofuranosidase</fullName>
    </submittedName>
</protein>
<dbReference type="AlphaFoldDB" id="T1BAA3"/>
<proteinExistence type="predicted"/>
<comment type="caution">
    <text evidence="2">The sequence shown here is derived from an EMBL/GenBank/DDBJ whole genome shotgun (WGS) entry which is preliminary data.</text>
</comment>
<sequence>MPQDNVDGFRPDTIRLLRSEHFGFMRFPGGNFIQTSTGTIGGQPRTRPPFFDHAWDTVKSERRRLDEFMTLCRLIDTRPYITVNAGFGGAHSAAREVEYMNGSVLTRYGAMRARDGHPAPYDVKIWNIGNEPYGKWELGHTNVKYYVLKNNEFA</sequence>
<gene>
    <name evidence="2" type="ORF">B2A_00980</name>
</gene>
<dbReference type="Gene3D" id="3.20.20.80">
    <property type="entry name" value="Glycosidases"/>
    <property type="match status" value="1"/>
</dbReference>
<reference evidence="2" key="1">
    <citation type="submission" date="2013-08" db="EMBL/GenBank/DDBJ databases">
        <authorList>
            <person name="Mendez C."/>
            <person name="Richter M."/>
            <person name="Ferrer M."/>
            <person name="Sanchez J."/>
        </authorList>
    </citation>
    <scope>NUCLEOTIDE SEQUENCE</scope>
</reference>
<reference evidence="2" key="2">
    <citation type="journal article" date="2014" name="ISME J.">
        <title>Microbial stratification in low pH oxic and suboxic macroscopic growths along an acid mine drainage.</title>
        <authorList>
            <person name="Mendez-Garcia C."/>
            <person name="Mesa V."/>
            <person name="Sprenger R.R."/>
            <person name="Richter M."/>
            <person name="Diez M.S."/>
            <person name="Solano J."/>
            <person name="Bargiela R."/>
            <person name="Golyshina O.V."/>
            <person name="Manteca A."/>
            <person name="Ramos J.L."/>
            <person name="Gallego J.R."/>
            <person name="Llorente I."/>
            <person name="Martins Dos Santos V.A."/>
            <person name="Jensen O.N."/>
            <person name="Pelaez A.I."/>
            <person name="Sanchez J."/>
            <person name="Ferrer M."/>
        </authorList>
    </citation>
    <scope>NUCLEOTIDE SEQUENCE</scope>
</reference>
<dbReference type="InterPro" id="IPR055235">
    <property type="entry name" value="ASD1_cat"/>
</dbReference>